<sequence>MTNQLGSFSTSFMAFIMSFVRVQNWIRIASMPFNLFIIVLSFTKVRSSLARTYALNISATMLVSSLFTHTYQLMDLLALRNTTCAIALPANKVRPTCSYILGVTNGFLTLLSINIYYFQATLTVVIAYVSCAFPHGLKLDQKWRTNSMFLMCYILAIYVSLTMSFDTYELTDMSLQVAFSVTRSIFQTVAIVAMIIFYCLAVVHIMKHAKKVANLSGSSKAKWNCLRSILIYCTPPNLFLFISLPEVICLPLTYNFDSTNMTQAICAHIDILALVLFSPRMLVTSMSALIAFRDYRVALLKIFRKFFGSIRNKVRFDRCSQQSCTCDMVSPVLVETLLMGLSAIAVLEVTVMLVSVPVNVVIIVLSFWKVPNSLARLYVLHVSVVMLASVLFSYVYTEATGTDHEYDDTQLTSSSFALKFIRDFLRFLSLNVYYFQATLTVSLLYAAFTRPVLSRSFITEKNIRVAVVLCHIIATITSAAQVLSLREMPQHSRTSIVGTCSGIVQLISIGIMATCYIRALYHIFVIMKREDPAGGNQSTAKQLRSMLIYCTPPNILLIISVQMLEMLQKKDNSEGGPRQSGIDEFVNLLRHEFRT</sequence>
<comment type="caution">
    <text evidence="2">The sequence shown here is derived from an EMBL/GenBank/DDBJ whole genome shotgun (WGS) entry which is preliminary data.</text>
</comment>
<dbReference type="EMBL" id="JAUCMV010000003">
    <property type="protein sequence ID" value="KAK0412420.1"/>
    <property type="molecule type" value="Genomic_DNA"/>
</dbReference>
<feature type="transmembrane region" description="Helical" evidence="1">
    <location>
        <begin position="115"/>
        <end position="136"/>
    </location>
</feature>
<feature type="transmembrane region" description="Helical" evidence="1">
    <location>
        <begin position="54"/>
        <end position="71"/>
    </location>
</feature>
<feature type="transmembrane region" description="Helical" evidence="1">
    <location>
        <begin position="337"/>
        <end position="365"/>
    </location>
</feature>
<evidence type="ECO:0000313" key="3">
    <source>
        <dbReference type="Proteomes" id="UP001175271"/>
    </source>
</evidence>
<feature type="transmembrane region" description="Helical" evidence="1">
    <location>
        <begin position="377"/>
        <end position="396"/>
    </location>
</feature>
<feature type="transmembrane region" description="Helical" evidence="1">
    <location>
        <begin position="148"/>
        <end position="165"/>
    </location>
</feature>
<feature type="transmembrane region" description="Helical" evidence="1">
    <location>
        <begin position="465"/>
        <end position="483"/>
    </location>
</feature>
<gene>
    <name evidence="2" type="ORF">QR680_006201</name>
</gene>
<accession>A0AA39HUN1</accession>
<evidence type="ECO:0000256" key="1">
    <source>
        <dbReference type="SAM" id="Phobius"/>
    </source>
</evidence>
<name>A0AA39HUN1_9BILA</name>
<feature type="transmembrane region" description="Helical" evidence="1">
    <location>
        <begin position="433"/>
        <end position="453"/>
    </location>
</feature>
<protein>
    <submittedName>
        <fullName evidence="2">Uncharacterized protein</fullName>
    </submittedName>
</protein>
<proteinExistence type="predicted"/>
<feature type="transmembrane region" description="Helical" evidence="1">
    <location>
        <begin position="25"/>
        <end position="42"/>
    </location>
</feature>
<feature type="transmembrane region" description="Helical" evidence="1">
    <location>
        <begin position="271"/>
        <end position="292"/>
    </location>
</feature>
<evidence type="ECO:0000313" key="2">
    <source>
        <dbReference type="EMBL" id="KAK0412420.1"/>
    </source>
</evidence>
<keyword evidence="3" id="KW-1185">Reference proteome</keyword>
<organism evidence="2 3">
    <name type="scientific">Steinernema hermaphroditum</name>
    <dbReference type="NCBI Taxonomy" id="289476"/>
    <lineage>
        <taxon>Eukaryota</taxon>
        <taxon>Metazoa</taxon>
        <taxon>Ecdysozoa</taxon>
        <taxon>Nematoda</taxon>
        <taxon>Chromadorea</taxon>
        <taxon>Rhabditida</taxon>
        <taxon>Tylenchina</taxon>
        <taxon>Panagrolaimomorpha</taxon>
        <taxon>Strongyloidoidea</taxon>
        <taxon>Steinernematidae</taxon>
        <taxon>Steinernema</taxon>
    </lineage>
</organism>
<feature type="transmembrane region" description="Helical" evidence="1">
    <location>
        <begin position="503"/>
        <end position="525"/>
    </location>
</feature>
<dbReference type="Proteomes" id="UP001175271">
    <property type="component" value="Unassembled WGS sequence"/>
</dbReference>
<keyword evidence="1" id="KW-0812">Transmembrane</keyword>
<dbReference type="AlphaFoldDB" id="A0AA39HUN1"/>
<reference evidence="2" key="1">
    <citation type="submission" date="2023-06" db="EMBL/GenBank/DDBJ databases">
        <title>Genomic analysis of the entomopathogenic nematode Steinernema hermaphroditum.</title>
        <authorList>
            <person name="Schwarz E.M."/>
            <person name="Heppert J.K."/>
            <person name="Baniya A."/>
            <person name="Schwartz H.T."/>
            <person name="Tan C.-H."/>
            <person name="Antoshechkin I."/>
            <person name="Sternberg P.W."/>
            <person name="Goodrich-Blair H."/>
            <person name="Dillman A.R."/>
        </authorList>
    </citation>
    <scope>NUCLEOTIDE SEQUENCE</scope>
    <source>
        <strain evidence="2">PS9179</strain>
        <tissue evidence="2">Whole animal</tissue>
    </source>
</reference>
<keyword evidence="1" id="KW-1133">Transmembrane helix</keyword>
<feature type="transmembrane region" description="Helical" evidence="1">
    <location>
        <begin position="185"/>
        <end position="206"/>
    </location>
</feature>
<keyword evidence="1" id="KW-0472">Membrane</keyword>